<evidence type="ECO:0000259" key="5">
    <source>
        <dbReference type="PROSITE" id="PS50089"/>
    </source>
</evidence>
<dbReference type="SUPFAM" id="SSF57850">
    <property type="entry name" value="RING/U-box"/>
    <property type="match status" value="1"/>
</dbReference>
<keyword evidence="7" id="KW-1185">Reference proteome</keyword>
<dbReference type="Proteomes" id="UP000029120">
    <property type="component" value="Chromosome 6"/>
</dbReference>
<protein>
    <recommendedName>
        <fullName evidence="5">RING-type domain-containing protein</fullName>
    </recommendedName>
</protein>
<dbReference type="PANTHER" id="PTHR45969">
    <property type="entry name" value="RING ZINC FINGER PROTEIN-RELATED"/>
    <property type="match status" value="1"/>
</dbReference>
<feature type="domain" description="RING-type" evidence="5">
    <location>
        <begin position="70"/>
        <end position="113"/>
    </location>
</feature>
<dbReference type="InterPro" id="IPR013083">
    <property type="entry name" value="Znf_RING/FYVE/PHD"/>
</dbReference>
<dbReference type="EMBL" id="CM002874">
    <property type="protein sequence ID" value="KFK30617.1"/>
    <property type="molecule type" value="Genomic_DNA"/>
</dbReference>
<keyword evidence="1" id="KW-0479">Metal-binding</keyword>
<evidence type="ECO:0000256" key="1">
    <source>
        <dbReference type="ARBA" id="ARBA00022723"/>
    </source>
</evidence>
<dbReference type="Gramene" id="KFK30617">
    <property type="protein sequence ID" value="KFK30617"/>
    <property type="gene ID" value="AALP_AA6G004700"/>
</dbReference>
<keyword evidence="3" id="KW-0862">Zinc</keyword>
<dbReference type="GO" id="GO:0016567">
    <property type="term" value="P:protein ubiquitination"/>
    <property type="evidence" value="ECO:0007669"/>
    <property type="project" value="TreeGrafter"/>
</dbReference>
<dbReference type="Gene3D" id="3.30.40.10">
    <property type="entry name" value="Zinc/RING finger domain, C3HC4 (zinc finger)"/>
    <property type="match status" value="1"/>
</dbReference>
<evidence type="ECO:0000313" key="6">
    <source>
        <dbReference type="EMBL" id="KFK30617.1"/>
    </source>
</evidence>
<dbReference type="GO" id="GO:0008270">
    <property type="term" value="F:zinc ion binding"/>
    <property type="evidence" value="ECO:0007669"/>
    <property type="project" value="UniProtKB-KW"/>
</dbReference>
<dbReference type="GO" id="GO:0061630">
    <property type="term" value="F:ubiquitin protein ligase activity"/>
    <property type="evidence" value="ECO:0007669"/>
    <property type="project" value="TreeGrafter"/>
</dbReference>
<dbReference type="eggNOG" id="KOG0800">
    <property type="taxonomic scope" value="Eukaryota"/>
</dbReference>
<reference evidence="7" key="1">
    <citation type="journal article" date="2015" name="Nat. Plants">
        <title>Genome expansion of Arabis alpina linked with retrotransposition and reduced symmetric DNA methylation.</title>
        <authorList>
            <person name="Willing E.M."/>
            <person name="Rawat V."/>
            <person name="Mandakova T."/>
            <person name="Maumus F."/>
            <person name="James G.V."/>
            <person name="Nordstroem K.J."/>
            <person name="Becker C."/>
            <person name="Warthmann N."/>
            <person name="Chica C."/>
            <person name="Szarzynska B."/>
            <person name="Zytnicki M."/>
            <person name="Albani M.C."/>
            <person name="Kiefer C."/>
            <person name="Bergonzi S."/>
            <person name="Castaings L."/>
            <person name="Mateos J.L."/>
            <person name="Berns M.C."/>
            <person name="Bujdoso N."/>
            <person name="Piofczyk T."/>
            <person name="de Lorenzo L."/>
            <person name="Barrero-Sicilia C."/>
            <person name="Mateos I."/>
            <person name="Piednoel M."/>
            <person name="Hagmann J."/>
            <person name="Chen-Min-Tao R."/>
            <person name="Iglesias-Fernandez R."/>
            <person name="Schuster S.C."/>
            <person name="Alonso-Blanco C."/>
            <person name="Roudier F."/>
            <person name="Carbonero P."/>
            <person name="Paz-Ares J."/>
            <person name="Davis S.J."/>
            <person name="Pecinka A."/>
            <person name="Quesneville H."/>
            <person name="Colot V."/>
            <person name="Lysak M.A."/>
            <person name="Weigel D."/>
            <person name="Coupland G."/>
            <person name="Schneeberger K."/>
        </authorList>
    </citation>
    <scope>NUCLEOTIDE SEQUENCE [LARGE SCALE GENOMIC DNA]</scope>
    <source>
        <strain evidence="7">cv. Pajares</strain>
    </source>
</reference>
<dbReference type="OrthoDB" id="8062037at2759"/>
<dbReference type="InterPro" id="IPR001841">
    <property type="entry name" value="Znf_RING"/>
</dbReference>
<dbReference type="AlphaFoldDB" id="A0A087GL65"/>
<evidence type="ECO:0000256" key="2">
    <source>
        <dbReference type="ARBA" id="ARBA00022771"/>
    </source>
</evidence>
<proteinExistence type="predicted"/>
<keyword evidence="2 4" id="KW-0863">Zinc-finger</keyword>
<dbReference type="PROSITE" id="PS50089">
    <property type="entry name" value="ZF_RING_2"/>
    <property type="match status" value="1"/>
</dbReference>
<evidence type="ECO:0000256" key="4">
    <source>
        <dbReference type="PROSITE-ProRule" id="PRU00175"/>
    </source>
</evidence>
<gene>
    <name evidence="6" type="ordered locus">AALP_Aa6g004700</name>
</gene>
<dbReference type="Pfam" id="PF13639">
    <property type="entry name" value="zf-RING_2"/>
    <property type="match status" value="1"/>
</dbReference>
<sequence length="125" mass="14317">MGFSYGGAGVIIVGVILNDLMRAVATFLDVTRWFGDYSSETSGRNKIPMDDMLPAIKFKEISRVSLPESCRICQDDFNGGDEVRCLRNCIHVFHKICIDRWIQDDKLTCPLCRTPIIPDFYFFRL</sequence>
<evidence type="ECO:0000256" key="3">
    <source>
        <dbReference type="ARBA" id="ARBA00022833"/>
    </source>
</evidence>
<organism evidence="6 7">
    <name type="scientific">Arabis alpina</name>
    <name type="common">Alpine rock-cress</name>
    <dbReference type="NCBI Taxonomy" id="50452"/>
    <lineage>
        <taxon>Eukaryota</taxon>
        <taxon>Viridiplantae</taxon>
        <taxon>Streptophyta</taxon>
        <taxon>Embryophyta</taxon>
        <taxon>Tracheophyta</taxon>
        <taxon>Spermatophyta</taxon>
        <taxon>Magnoliopsida</taxon>
        <taxon>eudicotyledons</taxon>
        <taxon>Gunneridae</taxon>
        <taxon>Pentapetalae</taxon>
        <taxon>rosids</taxon>
        <taxon>malvids</taxon>
        <taxon>Brassicales</taxon>
        <taxon>Brassicaceae</taxon>
        <taxon>Arabideae</taxon>
        <taxon>Arabis</taxon>
    </lineage>
</organism>
<dbReference type="PANTHER" id="PTHR45969:SF53">
    <property type="entry name" value="EMB|CAB89405.1-RELATED"/>
    <property type="match status" value="1"/>
</dbReference>
<dbReference type="OMA" id="CIDRWIQ"/>
<evidence type="ECO:0000313" key="7">
    <source>
        <dbReference type="Proteomes" id="UP000029120"/>
    </source>
</evidence>
<accession>A0A087GL65</accession>
<name>A0A087GL65_ARAAL</name>
<dbReference type="SMART" id="SM00184">
    <property type="entry name" value="RING"/>
    <property type="match status" value="1"/>
</dbReference>